<dbReference type="AlphaFoldDB" id="A0AAE3NWX7"/>
<organism evidence="1 2">
    <name type="scientific">Stygiobacter electus</name>
    <dbReference type="NCBI Taxonomy" id="3032292"/>
    <lineage>
        <taxon>Bacteria</taxon>
        <taxon>Pseudomonadati</taxon>
        <taxon>Ignavibacteriota</taxon>
        <taxon>Ignavibacteria</taxon>
        <taxon>Ignavibacteriales</taxon>
        <taxon>Melioribacteraceae</taxon>
        <taxon>Stygiobacter</taxon>
    </lineage>
</organism>
<name>A0AAE3NWX7_9BACT</name>
<evidence type="ECO:0000313" key="1">
    <source>
        <dbReference type="EMBL" id="MDF1611571.1"/>
    </source>
</evidence>
<keyword evidence="2" id="KW-1185">Reference proteome</keyword>
<evidence type="ECO:0000313" key="2">
    <source>
        <dbReference type="Proteomes" id="UP001221302"/>
    </source>
</evidence>
<proteinExistence type="predicted"/>
<protein>
    <submittedName>
        <fullName evidence="1">Asparagine synthetase B</fullName>
    </submittedName>
</protein>
<dbReference type="Proteomes" id="UP001221302">
    <property type="component" value="Unassembled WGS sequence"/>
</dbReference>
<reference evidence="1" key="1">
    <citation type="submission" date="2023-03" db="EMBL/GenBank/DDBJ databases">
        <title>Stygiobacter electus gen. nov., sp. nov., facultatively anaerobic thermotolerant bacterium of the class Ignavibacteria from a well of Yessentuki mineral water deposit.</title>
        <authorList>
            <person name="Podosokorskaya O.A."/>
            <person name="Elcheninov A.G."/>
            <person name="Petrova N.F."/>
            <person name="Zavarzina D.G."/>
            <person name="Kublanov I.V."/>
            <person name="Merkel A.Y."/>
        </authorList>
    </citation>
    <scope>NUCLEOTIDE SEQUENCE</scope>
    <source>
        <strain evidence="1">09-Me</strain>
    </source>
</reference>
<accession>A0AAE3NWX7</accession>
<comment type="caution">
    <text evidence="1">The sequence shown here is derived from an EMBL/GenBank/DDBJ whole genome shotgun (WGS) entry which is preliminary data.</text>
</comment>
<dbReference type="EMBL" id="JARGDL010000005">
    <property type="protein sequence ID" value="MDF1611571.1"/>
    <property type="molecule type" value="Genomic_DNA"/>
</dbReference>
<gene>
    <name evidence="1" type="ORF">P0M35_05385</name>
</gene>
<sequence>MNKLFNWLETSEKLIRCHLDPDFVGIVERWKILIISNFDRLSLTISFDFNQFFRSLWLLILFSTISFAQSKILIYMDLQQTDHLKAYGITFNALKNGATADWLLNYRGGSFLIDYSNELALKCRMKGVAFQTISNEEAASIYATVQSEENNMDVVRLEKAPNIAVYVPPNFKPWDDAVTLALDYAEVKYDKIWVEEILRGDLSKYDWLHLHHEDFTGQYGKFYASFSESQWYVEQQSVYENEAKKLGFKKVSQMEKAVVLAIKQYVANGGFLFAMCSATDSYDIALAAQNTDIVDRMYDGDPPDPDAQNKLDFNQTLAFENFKLEMNPLVYEYSDIDVQPFEVGPQQNDYFTLFDFSAKYDPVPTMLTQNHVNVIPGFMGQTTMFHKKFIKPSVYILGERAGTDQVKYIHGNFGRGTFTFYGGHDPEDYQHAVGDPPTDLNLFKNSPGYRLILNNILFPAAKKKEQKT</sequence>